<evidence type="ECO:0000313" key="1">
    <source>
        <dbReference type="RefSeq" id="XP_042609931.1"/>
    </source>
</evidence>
<dbReference type="KEGG" id="ccar:109058104"/>
<organism evidence="1">
    <name type="scientific">Cyprinus carpio</name>
    <name type="common">Common carp</name>
    <dbReference type="NCBI Taxonomy" id="7962"/>
    <lineage>
        <taxon>Eukaryota</taxon>
        <taxon>Metazoa</taxon>
        <taxon>Chordata</taxon>
        <taxon>Craniata</taxon>
        <taxon>Vertebrata</taxon>
        <taxon>Euteleostomi</taxon>
        <taxon>Actinopterygii</taxon>
        <taxon>Neopterygii</taxon>
        <taxon>Teleostei</taxon>
        <taxon>Ostariophysi</taxon>
        <taxon>Cypriniformes</taxon>
        <taxon>Cyprinidae</taxon>
        <taxon>Cyprininae</taxon>
        <taxon>Cyprinus</taxon>
    </lineage>
</organism>
<dbReference type="GeneID" id="109058104"/>
<proteinExistence type="predicted"/>
<accession>A0A9Q9XXU6</accession>
<gene>
    <name evidence="1" type="primary">LOC109058104</name>
</gene>
<dbReference type="Proteomes" id="UP001155660">
    <property type="component" value="Chromosome A1"/>
</dbReference>
<protein>
    <submittedName>
        <fullName evidence="1">Serine/threonine/tyrosine-interacting-like protein 2</fullName>
    </submittedName>
</protein>
<dbReference type="AlphaFoldDB" id="A0A9Q9XXU6"/>
<reference evidence="1" key="1">
    <citation type="submission" date="2025-08" db="UniProtKB">
        <authorList>
            <consortium name="RefSeq"/>
        </authorList>
    </citation>
    <scope>IDENTIFICATION</scope>
    <source>
        <tissue evidence="1">Muscle</tissue>
    </source>
</reference>
<dbReference type="OrthoDB" id="2017893at2759"/>
<name>A0A9Q9XXU6_CYPCA</name>
<sequence>MALSGESSAVKDQQVPHQDEAACVNVIQSHYLHCPSPSFSMMSDCFSTISDRFSMISSFDAESIFMEPIHLSSSIAAKKIINEGVAGGLAATTCDDPGLDSTSSTVKADPAIQTCGGMFKQERSGHQ</sequence>
<dbReference type="RefSeq" id="XP_042609931.1">
    <property type="nucleotide sequence ID" value="XM_042753997.1"/>
</dbReference>